<dbReference type="Proteomes" id="UP001624684">
    <property type="component" value="Unassembled WGS sequence"/>
</dbReference>
<dbReference type="RefSeq" id="WP_407068885.1">
    <property type="nucleotide sequence ID" value="NZ_JBJJXE010000004.1"/>
</dbReference>
<proteinExistence type="predicted"/>
<keyword evidence="1" id="KW-1133">Transmembrane helix</keyword>
<sequence length="147" mass="15617">MKSPYFTKSPTFWLSMLATIAIVVGVRELAFAICTNLGMPSAANIVGLVSLFLVLMVIRLIKNGLPNWLASSANVLLVDSGFAFLPVSAGAGILLFALGAELLAVSVIIIVSTLMPLWAFARLAQRWLTNNQIGMRADKGGEGHSNA</sequence>
<organism evidence="2 3">
    <name type="scientific">Moraxella oculi</name>
    <dbReference type="NCBI Taxonomy" id="2940516"/>
    <lineage>
        <taxon>Bacteria</taxon>
        <taxon>Pseudomonadati</taxon>
        <taxon>Pseudomonadota</taxon>
        <taxon>Gammaproteobacteria</taxon>
        <taxon>Moraxellales</taxon>
        <taxon>Moraxellaceae</taxon>
        <taxon>Moraxella</taxon>
    </lineage>
</organism>
<name>A0ABW8U6Q5_9GAMM</name>
<keyword evidence="3" id="KW-1185">Reference proteome</keyword>
<evidence type="ECO:0000313" key="3">
    <source>
        <dbReference type="Proteomes" id="UP001624684"/>
    </source>
</evidence>
<feature type="transmembrane region" description="Helical" evidence="1">
    <location>
        <begin position="73"/>
        <end position="96"/>
    </location>
</feature>
<dbReference type="EMBL" id="JBJJXE010000004">
    <property type="protein sequence ID" value="MFL1732215.1"/>
    <property type="molecule type" value="Genomic_DNA"/>
</dbReference>
<comment type="caution">
    <text evidence="2">The sequence shown here is derived from an EMBL/GenBank/DDBJ whole genome shotgun (WGS) entry which is preliminary data.</text>
</comment>
<evidence type="ECO:0000256" key="1">
    <source>
        <dbReference type="SAM" id="Phobius"/>
    </source>
</evidence>
<keyword evidence="1" id="KW-0472">Membrane</keyword>
<evidence type="ECO:0000313" key="2">
    <source>
        <dbReference type="EMBL" id="MFL1732215.1"/>
    </source>
</evidence>
<keyword evidence="1" id="KW-0812">Transmembrane</keyword>
<reference evidence="2 3" key="1">
    <citation type="submission" date="2024-11" db="EMBL/GenBank/DDBJ databases">
        <title>First Report of Moraxella oculi in Brazil in an Infectious Bovine Keratoconjunctivitis Outbreak.</title>
        <authorList>
            <person name="Carvalho C.V."/>
            <person name="Domingues R."/>
            <person name="Coutinho C."/>
            <person name="Honorio N.T.B.S."/>
            <person name="Faza D.R.L.R."/>
            <person name="Carvalho W.A."/>
            <person name="Machado A.B.F."/>
            <person name="Martins M.F."/>
            <person name="Gaspar E.B."/>
        </authorList>
    </citation>
    <scope>NUCLEOTIDE SEQUENCE [LARGE SCALE GENOMIC DNA]</scope>
    <source>
        <strain evidence="2 3">2117LE</strain>
    </source>
</reference>
<protein>
    <submittedName>
        <fullName evidence="2">CidA/LrgA family protein</fullName>
    </submittedName>
</protein>
<accession>A0ABW8U6Q5</accession>
<feature type="transmembrane region" description="Helical" evidence="1">
    <location>
        <begin position="102"/>
        <end position="121"/>
    </location>
</feature>
<feature type="transmembrane region" description="Helical" evidence="1">
    <location>
        <begin position="42"/>
        <end position="61"/>
    </location>
</feature>
<gene>
    <name evidence="2" type="ORF">ACJHVH_04265</name>
</gene>